<reference evidence="3 4" key="1">
    <citation type="submission" date="2018-05" db="EMBL/GenBank/DDBJ databases">
        <title>Complete Genome Sequence of Methylobacterium sp. 17Sr1-28.</title>
        <authorList>
            <person name="Srinivasan S."/>
        </authorList>
    </citation>
    <scope>NUCLEOTIDE SEQUENCE [LARGE SCALE GENOMIC DNA]</scope>
    <source>
        <strain evidence="3 4">17Sr1-28</strain>
    </source>
</reference>
<evidence type="ECO:0000313" key="4">
    <source>
        <dbReference type="Proteomes" id="UP000245444"/>
    </source>
</evidence>
<name>A0A2U8WXL8_9HYPH</name>
<accession>A0A2U8WXL8</accession>
<sequence>MVACSAPAAVCAPPAASRKLPRAVAASTAGRESIAIPRVARSVVMRSALFFILILAGTMPAICAEGLPTDDPTLRSYQKTTKEYLARCSNQSLSHVEESGCLQDQITALERDVDYAFKKKLKDANPAKGDTTIGDKSPRQQSAEKKSIYTKSQTAWKAYTSAQCGGQAKLTELSGGNGGDIDYAHCAIRHYVARLNELQN</sequence>
<evidence type="ECO:0000259" key="2">
    <source>
        <dbReference type="Pfam" id="PF07007"/>
    </source>
</evidence>
<keyword evidence="4" id="KW-1185">Reference proteome</keyword>
<dbReference type="KEGG" id="mtea:DK419_13065"/>
<dbReference type="Proteomes" id="UP000245444">
    <property type="component" value="Chromosome"/>
</dbReference>
<dbReference type="Gene3D" id="1.20.1270.180">
    <property type="match status" value="1"/>
</dbReference>
<dbReference type="AlphaFoldDB" id="A0A2U8WXL8"/>
<feature type="domain" description="Lysozyme inhibitor LprI-like N-terminal" evidence="2">
    <location>
        <begin position="88"/>
        <end position="198"/>
    </location>
</feature>
<dbReference type="Pfam" id="PF07007">
    <property type="entry name" value="LprI"/>
    <property type="match status" value="1"/>
</dbReference>
<feature type="compositionally biased region" description="Basic and acidic residues" evidence="1">
    <location>
        <begin position="136"/>
        <end position="146"/>
    </location>
</feature>
<protein>
    <recommendedName>
        <fullName evidence="2">Lysozyme inhibitor LprI-like N-terminal domain-containing protein</fullName>
    </recommendedName>
</protein>
<gene>
    <name evidence="3" type="ORF">DK419_13065</name>
</gene>
<dbReference type="EMBL" id="CP029553">
    <property type="protein sequence ID" value="AWN50032.1"/>
    <property type="molecule type" value="Genomic_DNA"/>
</dbReference>
<proteinExistence type="predicted"/>
<feature type="region of interest" description="Disordered" evidence="1">
    <location>
        <begin position="125"/>
        <end position="146"/>
    </location>
</feature>
<evidence type="ECO:0000256" key="1">
    <source>
        <dbReference type="SAM" id="MobiDB-lite"/>
    </source>
</evidence>
<dbReference type="InterPro" id="IPR009739">
    <property type="entry name" value="LprI-like_N"/>
</dbReference>
<evidence type="ECO:0000313" key="3">
    <source>
        <dbReference type="EMBL" id="AWN50032.1"/>
    </source>
</evidence>
<organism evidence="3 4">
    <name type="scientific">Methylobacterium terrae</name>
    <dbReference type="NCBI Taxonomy" id="2202827"/>
    <lineage>
        <taxon>Bacteria</taxon>
        <taxon>Pseudomonadati</taxon>
        <taxon>Pseudomonadota</taxon>
        <taxon>Alphaproteobacteria</taxon>
        <taxon>Hyphomicrobiales</taxon>
        <taxon>Methylobacteriaceae</taxon>
        <taxon>Methylobacterium</taxon>
    </lineage>
</organism>